<keyword evidence="5" id="KW-1185">Reference proteome</keyword>
<dbReference type="SUPFAM" id="SSF49313">
    <property type="entry name" value="Cadherin-like"/>
    <property type="match status" value="5"/>
</dbReference>
<dbReference type="PANTHER" id="PTHR37494">
    <property type="entry name" value="HEMAGGLUTININ"/>
    <property type="match status" value="1"/>
</dbReference>
<reference evidence="4 5" key="1">
    <citation type="submission" date="2019-11" db="EMBL/GenBank/DDBJ databases">
        <title>Genome analysis of Rhizobacterium cereale a novel genus and species isolated from maize roots in North Spain.</title>
        <authorList>
            <person name="Menendez E."/>
            <person name="Flores-Felix J.D."/>
            <person name="Ramirez-Bahena M.-H."/>
            <person name="Igual J.M."/>
            <person name="Garcia-Fraile P."/>
            <person name="Peix A."/>
            <person name="Velazquez E."/>
        </authorList>
    </citation>
    <scope>NUCLEOTIDE SEQUENCE [LARGE SCALE GENOMIC DNA]</scope>
    <source>
        <strain evidence="4 5">RZME27</strain>
    </source>
</reference>
<dbReference type="Pfam" id="PF17963">
    <property type="entry name" value="Big_9"/>
    <property type="match status" value="1"/>
</dbReference>
<dbReference type="PROSITE" id="PS51208">
    <property type="entry name" value="AUTOTRANSPORTER"/>
    <property type="match status" value="1"/>
</dbReference>
<dbReference type="CDD" id="cd00102">
    <property type="entry name" value="IPT"/>
    <property type="match status" value="1"/>
</dbReference>
<dbReference type="PANTHER" id="PTHR37494:SF1">
    <property type="entry name" value="STAPHYLOCOCCUS AUREUS SURFACE PROTEIN A"/>
    <property type="match status" value="1"/>
</dbReference>
<name>A0A6A8A3G7_9HYPH</name>
<dbReference type="PROSITE" id="PS50853">
    <property type="entry name" value="FN3"/>
    <property type="match status" value="1"/>
</dbReference>
<evidence type="ECO:0000256" key="1">
    <source>
        <dbReference type="SAM" id="Phobius"/>
    </source>
</evidence>
<keyword evidence="1" id="KW-1133">Transmembrane helix</keyword>
<feature type="transmembrane region" description="Helical" evidence="1">
    <location>
        <begin position="29"/>
        <end position="50"/>
    </location>
</feature>
<dbReference type="GO" id="GO:0016020">
    <property type="term" value="C:membrane"/>
    <property type="evidence" value="ECO:0007669"/>
    <property type="project" value="InterPro"/>
</dbReference>
<dbReference type="SUPFAM" id="SSF49265">
    <property type="entry name" value="Fibronectin type III"/>
    <property type="match status" value="1"/>
</dbReference>
<dbReference type="CDD" id="cd11304">
    <property type="entry name" value="Cadherin_repeat"/>
    <property type="match status" value="1"/>
</dbReference>
<dbReference type="InterPro" id="IPR013783">
    <property type="entry name" value="Ig-like_fold"/>
</dbReference>
<dbReference type="SMART" id="SM00429">
    <property type="entry name" value="IPT"/>
    <property type="match status" value="1"/>
</dbReference>
<evidence type="ECO:0000259" key="3">
    <source>
        <dbReference type="PROSITE" id="PS51208"/>
    </source>
</evidence>
<dbReference type="InterPro" id="IPR014756">
    <property type="entry name" value="Ig_E-set"/>
</dbReference>
<dbReference type="Pfam" id="PF05345">
    <property type="entry name" value="He_PIG"/>
    <property type="match status" value="5"/>
</dbReference>
<dbReference type="RefSeq" id="WP_153353312.1">
    <property type="nucleotide sequence ID" value="NZ_WIXI01000037.1"/>
</dbReference>
<dbReference type="SUPFAM" id="SSF81296">
    <property type="entry name" value="E set domains"/>
    <property type="match status" value="1"/>
</dbReference>
<keyword evidence="1" id="KW-0472">Membrane</keyword>
<gene>
    <name evidence="4" type="ORF">GAO09_06935</name>
</gene>
<feature type="domain" description="Fibronectin type-III" evidence="2">
    <location>
        <begin position="427"/>
        <end position="516"/>
    </location>
</feature>
<dbReference type="Proteomes" id="UP000435138">
    <property type="component" value="Unassembled WGS sequence"/>
</dbReference>
<dbReference type="SUPFAM" id="SSF103515">
    <property type="entry name" value="Autotransporter"/>
    <property type="match status" value="1"/>
</dbReference>
<accession>A0A6A8A3G7</accession>
<organism evidence="4 5">
    <name type="scientific">Endobacterium cereale</name>
    <dbReference type="NCBI Taxonomy" id="2663029"/>
    <lineage>
        <taxon>Bacteria</taxon>
        <taxon>Pseudomonadati</taxon>
        <taxon>Pseudomonadota</taxon>
        <taxon>Alphaproteobacteria</taxon>
        <taxon>Hyphomicrobiales</taxon>
        <taxon>Rhizobiaceae</taxon>
        <taxon>Endobacterium</taxon>
    </lineage>
</organism>
<proteinExistence type="predicted"/>
<protein>
    <submittedName>
        <fullName evidence="4">Hemagglutinin</fullName>
    </submittedName>
</protein>
<evidence type="ECO:0000313" key="5">
    <source>
        <dbReference type="Proteomes" id="UP000435138"/>
    </source>
</evidence>
<feature type="domain" description="Autotransporter" evidence="3">
    <location>
        <begin position="1054"/>
        <end position="1315"/>
    </location>
</feature>
<dbReference type="InterPro" id="IPR036709">
    <property type="entry name" value="Autotransporte_beta_dom_sf"/>
</dbReference>
<dbReference type="CDD" id="cd00063">
    <property type="entry name" value="FN3"/>
    <property type="match status" value="1"/>
</dbReference>
<sequence length="1315" mass="130367">MSTGAGLWKCSNQCDSNQRFSRLSLVQMLISFVVALLAVGATGFSPAYALSAACSTLNNQSGTTSYTGRFAASAFDTGETITVSFTDNGTDPKTNQTASANIRLSTYDLAAVYVYSSYSGSQGQQSGTNNSLSTSGLYIALNARTYLSAFSIVCSGQLSTPSVISVNPNAGTTAGGTLVTITGTNFTSATGVTFGGTAATSYTVNSATSVTAATPAHAAGSVDVVVTTANGTATLSSGYSYTAANLSLMPPSGALNSGTVGTVFSQTITVSGGSLPYSYSVNSGALPAGVTLNTATGAIVGTPTTAGSYSFAVTATDANNTAASASYTLAIAAISVPLTVSPSSGALTTGTVGTAYSEAVSVSGGTSPYSYAVTSGSLPAGLALNTSTGVISGTPTTGGYAAFTVAATDANSATGSASYTLAIAAVVPGAPTIGAATAGDGGATVSFTAPSANGGAAITGYTFTASPGGATATGAASPITVTGLTNGTAYTFTVVATNSVGSSAASAASNSVTPAAAVQLPVANNVSATVAANSLANPIALNITGGAANSVAIASNPAHGTASIAGTSITYTPTAGYSGADSFTYTATNTAGTSTAATVSITVSAPTFAFSPAAGTLTGATVGTAYSQTVAASGGASPYTYAVSSGSLPAGLTLDMSTGVISGTLTTAGNASFTVTATDANNAAGSSAYALAVTSQAVTLTVSPASGALTSGTVGTAYSGSVSATGGTAPYTYDATGLPAGLTLNASTGTISGTPTAAGNSSVVVTVNDSSTPANTGDANYTLAIAAAPAVSFTFSPSGGALTEAMAGEDYSQAISATGGAAPLIYSLSSGSLPNGVVLNVSTGELTGPLAAGSEGDYSFTIQARDNNGDIGTASYTLKVAPRAVTVDDKVVSVPAGSSPANVNLAGGATGGPFVSGDLTFVEPANAGTVSIVNGEFAQAGGPTPTGWYLKFIPNPAYAGQVRIGFRLTSALGVSNTGTVTYNIGFSPTQVAEDIDNLVRGFVQTRQNMIASSIKVPGLMERRRMATATDPVTARMMPSAEGMTLGFSTSLAQLESARDAVDGGAGGYFSSFNIWIDGTFFAHNREENGNKWGNFAMVSAGADYLLSDKALLGVSFHYDRMTDPTNEDTTLTGNGWLAGPYASFEIGKNVFWDTSLLYGGSANDIDTRFWDGTFDTSRWLFDTSIKGQWNLDEVTVLTPKLRAVYMSETVDDYSVTNGAGDILDLDGFTSEQLRASLGAEISRQVTLDNDLVLTPKIGATAGFSGMDGAGAFAQVSAGLSMQTSQEFDVDFGLLFNIEGDGEQSAGARVGISGRF</sequence>
<dbReference type="GO" id="GO:0005509">
    <property type="term" value="F:calcium ion binding"/>
    <property type="evidence" value="ECO:0007669"/>
    <property type="project" value="InterPro"/>
</dbReference>
<dbReference type="SMART" id="SM00060">
    <property type="entry name" value="FN3"/>
    <property type="match status" value="1"/>
</dbReference>
<dbReference type="SMART" id="SM00869">
    <property type="entry name" value="Autotransporter"/>
    <property type="match status" value="1"/>
</dbReference>
<dbReference type="InterPro" id="IPR002909">
    <property type="entry name" value="IPT_dom"/>
</dbReference>
<keyword evidence="1" id="KW-0812">Transmembrane</keyword>
<dbReference type="InterPro" id="IPR005546">
    <property type="entry name" value="Autotransporte_beta"/>
</dbReference>
<evidence type="ECO:0000313" key="4">
    <source>
        <dbReference type="EMBL" id="MQY45792.1"/>
    </source>
</evidence>
<dbReference type="Gene3D" id="2.60.40.2810">
    <property type="match status" value="1"/>
</dbReference>
<dbReference type="InterPro" id="IPR036116">
    <property type="entry name" value="FN3_sf"/>
</dbReference>
<dbReference type="EMBL" id="WIXI01000037">
    <property type="protein sequence ID" value="MQY45792.1"/>
    <property type="molecule type" value="Genomic_DNA"/>
</dbReference>
<dbReference type="Gene3D" id="2.40.128.130">
    <property type="entry name" value="Autotransporter beta-domain"/>
    <property type="match status" value="1"/>
</dbReference>
<dbReference type="InterPro" id="IPR015919">
    <property type="entry name" value="Cadherin-like_sf"/>
</dbReference>
<comment type="caution">
    <text evidence="4">The sequence shown here is derived from an EMBL/GenBank/DDBJ whole genome shotgun (WGS) entry which is preliminary data.</text>
</comment>
<dbReference type="Gene3D" id="2.60.40.10">
    <property type="entry name" value="Immunoglobulins"/>
    <property type="match status" value="7"/>
</dbReference>
<dbReference type="Pfam" id="PF00041">
    <property type="entry name" value="fn3"/>
    <property type="match status" value="1"/>
</dbReference>
<dbReference type="InterPro" id="IPR003961">
    <property type="entry name" value="FN3_dom"/>
</dbReference>
<dbReference type="Pfam" id="PF01833">
    <property type="entry name" value="TIG"/>
    <property type="match status" value="1"/>
</dbReference>
<evidence type="ECO:0000259" key="2">
    <source>
        <dbReference type="PROSITE" id="PS50853"/>
    </source>
</evidence>